<evidence type="ECO:0000259" key="4">
    <source>
        <dbReference type="PROSITE" id="PS51194"/>
    </source>
</evidence>
<dbReference type="PROSITE" id="PS51194">
    <property type="entry name" value="HELICASE_CTER"/>
    <property type="match status" value="1"/>
</dbReference>
<name>A0AAW8DBR9_9BURK</name>
<dbReference type="EMBL" id="JAUSRD010000021">
    <property type="protein sequence ID" value="MDP9896780.1"/>
    <property type="molecule type" value="Genomic_DNA"/>
</dbReference>
<dbReference type="Proteomes" id="UP001242045">
    <property type="component" value="Unassembled WGS sequence"/>
</dbReference>
<protein>
    <recommendedName>
        <fullName evidence="7">Helicase</fullName>
    </recommendedName>
</protein>
<dbReference type="SMART" id="SM00490">
    <property type="entry name" value="HELICc"/>
    <property type="match status" value="1"/>
</dbReference>
<organism evidence="5 6">
    <name type="scientific">Variovorax boronicumulans</name>
    <dbReference type="NCBI Taxonomy" id="436515"/>
    <lineage>
        <taxon>Bacteria</taxon>
        <taxon>Pseudomonadati</taxon>
        <taxon>Pseudomonadota</taxon>
        <taxon>Betaproteobacteria</taxon>
        <taxon>Burkholderiales</taxon>
        <taxon>Comamonadaceae</taxon>
        <taxon>Variovorax</taxon>
    </lineage>
</organism>
<reference evidence="5" key="1">
    <citation type="submission" date="2023-07" db="EMBL/GenBank/DDBJ databases">
        <title>Sorghum-associated microbial communities from plants grown in Nebraska, USA.</title>
        <authorList>
            <person name="Schachtman D."/>
        </authorList>
    </citation>
    <scope>NUCLEOTIDE SEQUENCE</scope>
    <source>
        <strain evidence="5">DS3754</strain>
    </source>
</reference>
<proteinExistence type="predicted"/>
<dbReference type="InterPro" id="IPR001650">
    <property type="entry name" value="Helicase_C-like"/>
</dbReference>
<evidence type="ECO:0000313" key="5">
    <source>
        <dbReference type="EMBL" id="MDP9896780.1"/>
    </source>
</evidence>
<keyword evidence="1" id="KW-0378">Hydrolase</keyword>
<feature type="domain" description="Helicase C-terminal" evidence="4">
    <location>
        <begin position="725"/>
        <end position="890"/>
    </location>
</feature>
<feature type="region of interest" description="Disordered" evidence="2">
    <location>
        <begin position="877"/>
        <end position="896"/>
    </location>
</feature>
<comment type="caution">
    <text evidence="5">The sequence shown here is derived from an EMBL/GenBank/DDBJ whole genome shotgun (WGS) entry which is preliminary data.</text>
</comment>
<sequence length="917" mass="102195">MRDGLSKLLRASTEPRFQNDWDRQRRTASDILERLKTQEGIILADEVGMGKTYVALAVAVSQILSAPQLGQVVIFVPSAVGEKWVREWGKFSDSLLEHQSGIRCVAAPLRRGEDLLRALESRREQIVVVTHTALTVPLKDTFIQLALLYYATRRMSGGVGEELRQRIAKWCNGADGLVKESRFNTQNVQSLFKVSPVLWRAEWERLTKEELLEIPVPASLKHAIRHVNLKRLREAIEALPIRSSNEIERRLEHARVELAAATQEIWKRALSSINLDLPLLIVDEAHRLKNDSTRVSKLFSTDQDEEGPGAFNGIFRRMLFMTATPFELRHSELIRVLKRIDAVRPLDPPPPLTLTERLSKLDSVLTAAQANAVTFDAAWSRLVPTDLGHLDAWNPVVAAPASLTEAARAAWEQARLAVRARREMYEALRPWVIRHVRAHRRVYHAGRSILAGHAGDEGGLEIPESASLPFLLAARAQSVAVDVQGAGRPLFAYGIASSYEAYGRLAAGEDGNGRDTDEAADADTRQTDGAAGVAVALDTVSWYRREIGRALAGTALGASHPKVSATIAKAAQLWLEGEKCLIFCWFIKTGETVDHALAKLVDTSILKRASLALGIEGLEETRAELDRISERLFRSDRPPYQRIRSRLLEALAESSGGYEDVRDLIVDTAIRHLRTPSYLVRYVSLSTEVTDADVWAGINGANARGIDLLGRWRSFAERLVRARRQIEELGGDYEGDSEFSRVRKALLGADIDDDSSAGRGASLHPVRRASGKTKQAVRERLIALFNTPFAPDLLVASSVMGEGIDLHQECRYVIHHDLDWNPGVLEQRTGRLDRIGALAEREGKHIEVYEPYLAGTHDEKMFRVVKDRSQWFDVVMGRPAGSEESETDKEEGRLPLHEKIHDALRMDLRSLGNKSSN</sequence>
<accession>A0AAW8DBR9</accession>
<evidence type="ECO:0000256" key="1">
    <source>
        <dbReference type="ARBA" id="ARBA00022801"/>
    </source>
</evidence>
<dbReference type="SMART" id="SM00487">
    <property type="entry name" value="DEXDc"/>
    <property type="match status" value="1"/>
</dbReference>
<evidence type="ECO:0000313" key="6">
    <source>
        <dbReference type="Proteomes" id="UP001242045"/>
    </source>
</evidence>
<dbReference type="InterPro" id="IPR027417">
    <property type="entry name" value="P-loop_NTPase"/>
</dbReference>
<feature type="domain" description="Helicase ATP-binding" evidence="3">
    <location>
        <begin position="32"/>
        <end position="343"/>
    </location>
</feature>
<dbReference type="AlphaFoldDB" id="A0AAW8DBR9"/>
<dbReference type="InterPro" id="IPR049730">
    <property type="entry name" value="SNF2/RAD54-like_C"/>
</dbReference>
<dbReference type="InterPro" id="IPR038718">
    <property type="entry name" value="SNF2-like_sf"/>
</dbReference>
<evidence type="ECO:0000256" key="2">
    <source>
        <dbReference type="SAM" id="MobiDB-lite"/>
    </source>
</evidence>
<evidence type="ECO:0000259" key="3">
    <source>
        <dbReference type="PROSITE" id="PS51192"/>
    </source>
</evidence>
<evidence type="ECO:0008006" key="7">
    <source>
        <dbReference type="Google" id="ProtNLM"/>
    </source>
</evidence>
<dbReference type="PROSITE" id="PS51192">
    <property type="entry name" value="HELICASE_ATP_BIND_1"/>
    <property type="match status" value="1"/>
</dbReference>
<dbReference type="Gene3D" id="3.40.50.10810">
    <property type="entry name" value="Tandem AAA-ATPase domain"/>
    <property type="match status" value="2"/>
</dbReference>
<dbReference type="Pfam" id="PF00271">
    <property type="entry name" value="Helicase_C"/>
    <property type="match status" value="1"/>
</dbReference>
<dbReference type="InterPro" id="IPR014001">
    <property type="entry name" value="Helicase_ATP-bd"/>
</dbReference>
<dbReference type="GO" id="GO:0016787">
    <property type="term" value="F:hydrolase activity"/>
    <property type="evidence" value="ECO:0007669"/>
    <property type="project" value="UniProtKB-KW"/>
</dbReference>
<gene>
    <name evidence="5" type="ORF">J2W31_005921</name>
</gene>
<dbReference type="GO" id="GO:0004386">
    <property type="term" value="F:helicase activity"/>
    <property type="evidence" value="ECO:0007669"/>
    <property type="project" value="UniProtKB-KW"/>
</dbReference>
<dbReference type="SUPFAM" id="SSF52540">
    <property type="entry name" value="P-loop containing nucleoside triphosphate hydrolases"/>
    <property type="match status" value="2"/>
</dbReference>
<dbReference type="Gene3D" id="3.40.50.300">
    <property type="entry name" value="P-loop containing nucleotide triphosphate hydrolases"/>
    <property type="match status" value="1"/>
</dbReference>
<dbReference type="RefSeq" id="WP_307686971.1">
    <property type="nucleotide sequence ID" value="NZ_JAUSRD010000021.1"/>
</dbReference>
<dbReference type="PANTHER" id="PTHR10799">
    <property type="entry name" value="SNF2/RAD54 HELICASE FAMILY"/>
    <property type="match status" value="1"/>
</dbReference>
<dbReference type="CDD" id="cd18793">
    <property type="entry name" value="SF2_C_SNF"/>
    <property type="match status" value="1"/>
</dbReference>